<name>A0A655FB79_MYCTX</name>
<proteinExistence type="predicted"/>
<protein>
    <submittedName>
        <fullName evidence="1">Uncharacterized protein</fullName>
    </submittedName>
</protein>
<sequence length="72" mass="7613">MFQQVVDLVDWNAGFGGELLIGGFATQMLVHLPLDPRQLVDLLNQVYGQADGAALVGHSAGDGLADPPRGIR</sequence>
<accession>A0A655FB79</accession>
<evidence type="ECO:0000313" key="2">
    <source>
        <dbReference type="Proteomes" id="UP000050164"/>
    </source>
</evidence>
<dbReference type="Proteomes" id="UP000050164">
    <property type="component" value="Unassembled WGS sequence"/>
</dbReference>
<dbReference type="EMBL" id="CNFT01001333">
    <property type="protein sequence ID" value="CKT17192.1"/>
    <property type="molecule type" value="Genomic_DNA"/>
</dbReference>
<gene>
    <name evidence="1" type="ORF">ERS027659_04046</name>
</gene>
<dbReference type="AlphaFoldDB" id="A0A655FB79"/>
<reference evidence="1 2" key="1">
    <citation type="submission" date="2015-03" db="EMBL/GenBank/DDBJ databases">
        <authorList>
            <consortium name="Pathogen Informatics"/>
        </authorList>
    </citation>
    <scope>NUCLEOTIDE SEQUENCE [LARGE SCALE GENOMIC DNA]</scope>
    <source>
        <strain evidence="1 2">Bir 185</strain>
    </source>
</reference>
<evidence type="ECO:0000313" key="1">
    <source>
        <dbReference type="EMBL" id="CKT17192.1"/>
    </source>
</evidence>
<organism evidence="1 2">
    <name type="scientific">Mycobacterium tuberculosis</name>
    <dbReference type="NCBI Taxonomy" id="1773"/>
    <lineage>
        <taxon>Bacteria</taxon>
        <taxon>Bacillati</taxon>
        <taxon>Actinomycetota</taxon>
        <taxon>Actinomycetes</taxon>
        <taxon>Mycobacteriales</taxon>
        <taxon>Mycobacteriaceae</taxon>
        <taxon>Mycobacterium</taxon>
        <taxon>Mycobacterium tuberculosis complex</taxon>
    </lineage>
</organism>